<proteinExistence type="predicted"/>
<organism evidence="3 4">
    <name type="scientific">Didymodactylos carnosus</name>
    <dbReference type="NCBI Taxonomy" id="1234261"/>
    <lineage>
        <taxon>Eukaryota</taxon>
        <taxon>Metazoa</taxon>
        <taxon>Spiralia</taxon>
        <taxon>Gnathifera</taxon>
        <taxon>Rotifera</taxon>
        <taxon>Eurotatoria</taxon>
        <taxon>Bdelloidea</taxon>
        <taxon>Philodinida</taxon>
        <taxon>Philodinidae</taxon>
        <taxon>Didymodactylos</taxon>
    </lineage>
</organism>
<accession>A0A8S2Q1V7</accession>
<dbReference type="EMBL" id="CAJOBA010039429">
    <property type="protein sequence ID" value="CAF4077277.1"/>
    <property type="molecule type" value="Genomic_DNA"/>
</dbReference>
<comment type="caution">
    <text evidence="3">The sequence shown here is derived from an EMBL/GenBank/DDBJ whole genome shotgun (WGS) entry which is preliminary data.</text>
</comment>
<sequence>VSRLAVSTAGGTSTTHISYLDAQSPVDLKLPATNRLIKFDVWESNNLQPNKTQSSLIPGFAKRKFICGISMGLLICMIPLAVLTALWIKSSTNDSTSTKALSLLRQRFSVYSAASTSLPSQCFSYSTNNDSTRNVAYGSGLLCDNSLVTGWYRFVQPAGTMIVASVTNVYQCSTIAPGWLNSSYPTTLGQAVTGYVCLNVGGVICQYSYPILITNCSSFYVYFLAPVTICYARYCTT</sequence>
<name>A0A8S2Q1V7_9BILA</name>
<keyword evidence="1" id="KW-0472">Membrane</keyword>
<dbReference type="Proteomes" id="UP000682733">
    <property type="component" value="Unassembled WGS sequence"/>
</dbReference>
<evidence type="ECO:0000313" key="3">
    <source>
        <dbReference type="EMBL" id="CAF4077277.1"/>
    </source>
</evidence>
<dbReference type="PANTHER" id="PTHR36191:SF4">
    <property type="entry name" value="VWFD DOMAIN-CONTAINING PROTEIN"/>
    <property type="match status" value="1"/>
</dbReference>
<evidence type="ECO:0000256" key="1">
    <source>
        <dbReference type="SAM" id="Phobius"/>
    </source>
</evidence>
<dbReference type="EMBL" id="CAJNOK010017872">
    <property type="protein sequence ID" value="CAF1271999.1"/>
    <property type="molecule type" value="Genomic_DNA"/>
</dbReference>
<feature type="non-terminal residue" evidence="3">
    <location>
        <position position="1"/>
    </location>
</feature>
<keyword evidence="1" id="KW-1133">Transmembrane helix</keyword>
<evidence type="ECO:0000313" key="2">
    <source>
        <dbReference type="EMBL" id="CAF1271999.1"/>
    </source>
</evidence>
<feature type="transmembrane region" description="Helical" evidence="1">
    <location>
        <begin position="65"/>
        <end position="88"/>
    </location>
</feature>
<evidence type="ECO:0000313" key="4">
    <source>
        <dbReference type="Proteomes" id="UP000682733"/>
    </source>
</evidence>
<keyword evidence="1" id="KW-0812">Transmembrane</keyword>
<gene>
    <name evidence="2" type="ORF">OVA965_LOCUS27229</name>
    <name evidence="3" type="ORF">TMI583_LOCUS27966</name>
</gene>
<dbReference type="AlphaFoldDB" id="A0A8S2Q1V7"/>
<dbReference type="Proteomes" id="UP000677228">
    <property type="component" value="Unassembled WGS sequence"/>
</dbReference>
<dbReference type="PANTHER" id="PTHR36191">
    <property type="entry name" value="ENDO/EXONUCLEASE/PHOSPHATASE DOMAIN-CONTAINING PROTEIN-RELATED"/>
    <property type="match status" value="1"/>
</dbReference>
<protein>
    <submittedName>
        <fullName evidence="3">Uncharacterized protein</fullName>
    </submittedName>
</protein>
<reference evidence="3" key="1">
    <citation type="submission" date="2021-02" db="EMBL/GenBank/DDBJ databases">
        <authorList>
            <person name="Nowell W R."/>
        </authorList>
    </citation>
    <scope>NUCLEOTIDE SEQUENCE</scope>
</reference>